<evidence type="ECO:0000313" key="2">
    <source>
        <dbReference type="Proteomes" id="UP000265798"/>
    </source>
</evidence>
<comment type="caution">
    <text evidence="1">The sequence shown here is derived from an EMBL/GenBank/DDBJ whole genome shotgun (WGS) entry which is preliminary data.</text>
</comment>
<dbReference type="AlphaFoldDB" id="A0A396Z815"/>
<evidence type="ECO:0000313" key="1">
    <source>
        <dbReference type="EMBL" id="RHX89777.1"/>
    </source>
</evidence>
<dbReference type="EMBL" id="QHCT01000003">
    <property type="protein sequence ID" value="RHX89777.1"/>
    <property type="molecule type" value="Genomic_DNA"/>
</dbReference>
<proteinExistence type="predicted"/>
<reference evidence="2" key="1">
    <citation type="submission" date="2018-05" db="EMBL/GenBank/DDBJ databases">
        <title>Leptospira yasudae sp. nov. and Leptospira stimsonii sp. nov., two pathogenic species of the genus Leptospira isolated from environmental sources.</title>
        <authorList>
            <person name="Casanovas-Massana A."/>
            <person name="Hamond C."/>
            <person name="Santos L.A."/>
            <person name="Hacker K.P."/>
            <person name="Balassiano I."/>
            <person name="Medeiros M.A."/>
            <person name="Reis M.G."/>
            <person name="Ko A.I."/>
            <person name="Wunder E.A."/>
        </authorList>
    </citation>
    <scope>NUCLEOTIDE SEQUENCE [LARGE SCALE GENOMIC DNA]</scope>
    <source>
        <strain evidence="2">Yale</strain>
    </source>
</reference>
<protein>
    <submittedName>
        <fullName evidence="1">Uncharacterized protein</fullName>
    </submittedName>
</protein>
<sequence length="60" mass="7428">MYSDSKWRFDRKEKFLNGSERLGAVFFHTKRIRERTFESLRLRKTLFELLKKKMGMEIQI</sequence>
<name>A0A396Z815_9LEPT</name>
<dbReference type="Proteomes" id="UP000265798">
    <property type="component" value="Unassembled WGS sequence"/>
</dbReference>
<organism evidence="1 2">
    <name type="scientific">Leptospira stimsonii</name>
    <dbReference type="NCBI Taxonomy" id="2202203"/>
    <lineage>
        <taxon>Bacteria</taxon>
        <taxon>Pseudomonadati</taxon>
        <taxon>Spirochaetota</taxon>
        <taxon>Spirochaetia</taxon>
        <taxon>Leptospirales</taxon>
        <taxon>Leptospiraceae</taxon>
        <taxon>Leptospira</taxon>
    </lineage>
</organism>
<accession>A0A396Z815</accession>
<gene>
    <name evidence="1" type="ORF">DLM75_12515</name>
</gene>